<name>A0AAW9Q9K2_9CYAN</name>
<evidence type="ECO:0000259" key="1">
    <source>
        <dbReference type="Pfam" id="PF01850"/>
    </source>
</evidence>
<comment type="caution">
    <text evidence="2">The sequence shown here is derived from an EMBL/GenBank/DDBJ whole genome shotgun (WGS) entry which is preliminary data.</text>
</comment>
<dbReference type="Proteomes" id="UP001333818">
    <property type="component" value="Unassembled WGS sequence"/>
</dbReference>
<reference evidence="2" key="1">
    <citation type="submission" date="2024-01" db="EMBL/GenBank/DDBJ databases">
        <title>Bank of Algae and Cyanobacteria of the Azores (BACA) strain genomes.</title>
        <authorList>
            <person name="Luz R."/>
            <person name="Cordeiro R."/>
            <person name="Fonseca A."/>
            <person name="Goncalves V."/>
        </authorList>
    </citation>
    <scope>NUCLEOTIDE SEQUENCE</scope>
    <source>
        <strain evidence="2">BACA0141</strain>
    </source>
</reference>
<accession>A0AAW9Q9K2</accession>
<proteinExistence type="predicted"/>
<dbReference type="InterPro" id="IPR029060">
    <property type="entry name" value="PIN-like_dom_sf"/>
</dbReference>
<feature type="domain" description="PIN" evidence="1">
    <location>
        <begin position="2"/>
        <end position="111"/>
    </location>
</feature>
<protein>
    <submittedName>
        <fullName evidence="2">PIN domain-containing protein</fullName>
    </submittedName>
</protein>
<dbReference type="InterPro" id="IPR002716">
    <property type="entry name" value="PIN_dom"/>
</dbReference>
<dbReference type="Pfam" id="PF01850">
    <property type="entry name" value="PIN"/>
    <property type="match status" value="1"/>
</dbReference>
<evidence type="ECO:0000313" key="3">
    <source>
        <dbReference type="Proteomes" id="UP001333818"/>
    </source>
</evidence>
<gene>
    <name evidence="2" type="ORF">V2H45_23215</name>
</gene>
<evidence type="ECO:0000313" key="2">
    <source>
        <dbReference type="EMBL" id="MEE3719656.1"/>
    </source>
</evidence>
<sequence length="118" mass="13619">MIYLDTHVVLWLYVGERNKLSEFVQSAIEEESMLVCSSIVRLELQYLYEIGRITDKPDVIFADLSQRIGLSICKKDFGSIVDRALSISWTRDVFDRLIAAFATIRRSKYFTKQGSKDS</sequence>
<dbReference type="AlphaFoldDB" id="A0AAW9Q9K2"/>
<dbReference type="EMBL" id="JAZBJZ010000154">
    <property type="protein sequence ID" value="MEE3719656.1"/>
    <property type="molecule type" value="Genomic_DNA"/>
</dbReference>
<dbReference type="SUPFAM" id="SSF88723">
    <property type="entry name" value="PIN domain-like"/>
    <property type="match status" value="1"/>
</dbReference>
<organism evidence="2 3">
    <name type="scientific">Tumidithrix elongata BACA0141</name>
    <dbReference type="NCBI Taxonomy" id="2716417"/>
    <lineage>
        <taxon>Bacteria</taxon>
        <taxon>Bacillati</taxon>
        <taxon>Cyanobacteriota</taxon>
        <taxon>Cyanophyceae</taxon>
        <taxon>Pseudanabaenales</taxon>
        <taxon>Pseudanabaenaceae</taxon>
        <taxon>Tumidithrix</taxon>
        <taxon>Tumidithrix elongata</taxon>
    </lineage>
</organism>
<keyword evidence="3" id="KW-1185">Reference proteome</keyword>